<dbReference type="EMBL" id="GBEZ01004485">
    <property type="protein sequence ID" value="JAC80735.1"/>
    <property type="molecule type" value="Transcribed_RNA"/>
</dbReference>
<feature type="non-terminal residue" evidence="1">
    <location>
        <position position="104"/>
    </location>
</feature>
<evidence type="ECO:0000313" key="1">
    <source>
        <dbReference type="EMBL" id="JAC80735.1"/>
    </source>
</evidence>
<protein>
    <submittedName>
        <fullName evidence="1">Uncharacterized protein</fullName>
    </submittedName>
</protein>
<accession>A0A061SCY7</accession>
<feature type="non-terminal residue" evidence="1">
    <location>
        <position position="1"/>
    </location>
</feature>
<proteinExistence type="predicted"/>
<dbReference type="AlphaFoldDB" id="A0A061SCY7"/>
<organism evidence="1">
    <name type="scientific">Tetraselmis sp. GSL018</name>
    <dbReference type="NCBI Taxonomy" id="582737"/>
    <lineage>
        <taxon>Eukaryota</taxon>
        <taxon>Viridiplantae</taxon>
        <taxon>Chlorophyta</taxon>
        <taxon>core chlorophytes</taxon>
        <taxon>Chlorodendrophyceae</taxon>
        <taxon>Chlorodendrales</taxon>
        <taxon>Chlorodendraceae</taxon>
        <taxon>Tetraselmis</taxon>
    </lineage>
</organism>
<gene>
    <name evidence="1" type="ORF">TSPGSL018_9600</name>
</gene>
<sequence>SRQVAHSLQLRDDGEVLYACTGESDVWALDVRLRKVLADPDARTSGSFGQVWYQATANRDASRDARASPYPPPRRLVAGPSLGVGAVAFHPKVPEVFAIGCDDG</sequence>
<name>A0A061SCY7_9CHLO</name>
<reference evidence="1" key="1">
    <citation type="submission" date="2014-05" db="EMBL/GenBank/DDBJ databases">
        <title>The transcriptome of the halophilic microalga Tetraselmis sp. GSL018 isolated from the Great Salt Lake, Utah.</title>
        <authorList>
            <person name="Jinkerson R.E."/>
            <person name="D'Adamo S."/>
            <person name="Posewitz M.C."/>
        </authorList>
    </citation>
    <scope>NUCLEOTIDE SEQUENCE</scope>
    <source>
        <strain evidence="1">GSL018</strain>
    </source>
</reference>